<reference evidence="10 11" key="1">
    <citation type="journal article" date="2013" name="Genome Announc.">
        <title>Genome Sequence of the Polycyclic Aromatic Hydrocarbon-Degrading Bacterium Strain Marinobacter nanhaiticus D15-8WT.</title>
        <authorList>
            <person name="Cui Z."/>
            <person name="Gao W."/>
            <person name="Li Q."/>
            <person name="Xu G."/>
            <person name="Zheng L."/>
        </authorList>
    </citation>
    <scope>NUCLEOTIDE SEQUENCE [LARGE SCALE GENOMIC DNA]</scope>
    <source>
        <strain evidence="10 11">D15-8W</strain>
    </source>
</reference>
<dbReference type="PANTHER" id="PTHR33991">
    <property type="entry name" value="DNA REPAIR PROTEIN RECO"/>
    <property type="match status" value="1"/>
</dbReference>
<feature type="domain" description="DNA replication/recombination mediator RecO N-terminal" evidence="9">
    <location>
        <begin position="7"/>
        <end position="76"/>
    </location>
</feature>
<evidence type="ECO:0000256" key="6">
    <source>
        <dbReference type="ARBA" id="ARBA00023204"/>
    </source>
</evidence>
<sequence length="242" mass="27722">MTDRVEQEPGYVLHRRNYRETSLMVDLFTLNHGRLTVISRGANSPKSPLKAQLQPFQPMLLSWQGRSDLKTLTSAESRLGPNLSRTERLYCGLYLNELLQRLLPPQEPHQTLFAQYIETLDELASAHEFEPTLRRFEARLVEALGYGFDWGMATDSGRAVLSGQHYYYDPEQGVVETSSPNSLLQGLRGDVLLGLSDQRLDTPDARRTAKRVMRVLIDHLLQGRELHSRALFTRWRGDKDET</sequence>
<evidence type="ECO:0000256" key="3">
    <source>
        <dbReference type="ARBA" id="ARBA00021310"/>
    </source>
</evidence>
<evidence type="ECO:0000256" key="7">
    <source>
        <dbReference type="ARBA" id="ARBA00033409"/>
    </source>
</evidence>
<dbReference type="Gene3D" id="1.20.1440.120">
    <property type="entry name" value="Recombination protein O, C-terminal domain"/>
    <property type="match status" value="1"/>
</dbReference>
<dbReference type="STRING" id="626887.J057_03180"/>
<dbReference type="HOGENOM" id="CLU_066645_1_0_6"/>
<dbReference type="HAMAP" id="MF_00201">
    <property type="entry name" value="RecO"/>
    <property type="match status" value="1"/>
</dbReference>
<dbReference type="OrthoDB" id="9804792at2"/>
<keyword evidence="11" id="KW-1185">Reference proteome</keyword>
<dbReference type="InterPro" id="IPR042242">
    <property type="entry name" value="RecO_C"/>
</dbReference>
<evidence type="ECO:0000256" key="5">
    <source>
        <dbReference type="ARBA" id="ARBA00023172"/>
    </source>
</evidence>
<dbReference type="SUPFAM" id="SSF50249">
    <property type="entry name" value="Nucleic acid-binding proteins"/>
    <property type="match status" value="1"/>
</dbReference>
<evidence type="ECO:0000256" key="1">
    <source>
        <dbReference type="ARBA" id="ARBA00003065"/>
    </source>
</evidence>
<dbReference type="NCBIfam" id="TIGR00613">
    <property type="entry name" value="reco"/>
    <property type="match status" value="1"/>
</dbReference>
<dbReference type="Proteomes" id="UP000013165">
    <property type="component" value="Unassembled WGS sequence"/>
</dbReference>
<proteinExistence type="inferred from homology"/>
<evidence type="ECO:0000256" key="2">
    <source>
        <dbReference type="ARBA" id="ARBA00007452"/>
    </source>
</evidence>
<keyword evidence="4 8" id="KW-0227">DNA damage</keyword>
<dbReference type="EMBL" id="APLQ01000010">
    <property type="protein sequence ID" value="ENO16676.1"/>
    <property type="molecule type" value="Genomic_DNA"/>
</dbReference>
<keyword evidence="6 8" id="KW-0234">DNA repair</keyword>
<comment type="similarity">
    <text evidence="2 8">Belongs to the RecO family.</text>
</comment>
<dbReference type="Pfam" id="PF02565">
    <property type="entry name" value="RecO_C"/>
    <property type="match status" value="1"/>
</dbReference>
<dbReference type="InterPro" id="IPR037278">
    <property type="entry name" value="ARFGAP/RecO"/>
</dbReference>
<dbReference type="SUPFAM" id="SSF57863">
    <property type="entry name" value="ArfGap/RecO-like zinc finger"/>
    <property type="match status" value="1"/>
</dbReference>
<organism evidence="10 11">
    <name type="scientific">Marinobacter nanhaiticus D15-8W</name>
    <dbReference type="NCBI Taxonomy" id="626887"/>
    <lineage>
        <taxon>Bacteria</taxon>
        <taxon>Pseudomonadati</taxon>
        <taxon>Pseudomonadota</taxon>
        <taxon>Gammaproteobacteria</taxon>
        <taxon>Pseudomonadales</taxon>
        <taxon>Marinobacteraceae</taxon>
        <taxon>Marinobacter</taxon>
    </lineage>
</organism>
<accession>N6WYN1</accession>
<name>N6WYN1_9GAMM</name>
<evidence type="ECO:0000256" key="4">
    <source>
        <dbReference type="ARBA" id="ARBA00022763"/>
    </source>
</evidence>
<dbReference type="AlphaFoldDB" id="N6WYN1"/>
<dbReference type="RefSeq" id="WP_004583186.1">
    <property type="nucleotide sequence ID" value="NZ_AP028878.1"/>
</dbReference>
<dbReference type="eggNOG" id="COG1381">
    <property type="taxonomic scope" value="Bacteria"/>
</dbReference>
<comment type="caution">
    <text evidence="10">The sequence shown here is derived from an EMBL/GenBank/DDBJ whole genome shotgun (WGS) entry which is preliminary data.</text>
</comment>
<keyword evidence="5 8" id="KW-0233">DNA recombination</keyword>
<dbReference type="GO" id="GO:0043590">
    <property type="term" value="C:bacterial nucleoid"/>
    <property type="evidence" value="ECO:0007669"/>
    <property type="project" value="TreeGrafter"/>
</dbReference>
<dbReference type="Gene3D" id="2.40.50.140">
    <property type="entry name" value="Nucleic acid-binding proteins"/>
    <property type="match status" value="1"/>
</dbReference>
<gene>
    <name evidence="8 10" type="primary">recO</name>
    <name evidence="10" type="ORF">J057_03180</name>
</gene>
<dbReference type="PANTHER" id="PTHR33991:SF1">
    <property type="entry name" value="DNA REPAIR PROTEIN RECO"/>
    <property type="match status" value="1"/>
</dbReference>
<dbReference type="Pfam" id="PF11967">
    <property type="entry name" value="RecO_N"/>
    <property type="match status" value="1"/>
</dbReference>
<dbReference type="PATRIC" id="fig|626887.3.peg.619"/>
<dbReference type="InterPro" id="IPR003717">
    <property type="entry name" value="RecO"/>
</dbReference>
<comment type="function">
    <text evidence="1 8">Involved in DNA repair and RecF pathway recombination.</text>
</comment>
<evidence type="ECO:0000313" key="11">
    <source>
        <dbReference type="Proteomes" id="UP000013165"/>
    </source>
</evidence>
<dbReference type="InterPro" id="IPR012340">
    <property type="entry name" value="NA-bd_OB-fold"/>
</dbReference>
<evidence type="ECO:0000313" key="10">
    <source>
        <dbReference type="EMBL" id="ENO16676.1"/>
    </source>
</evidence>
<dbReference type="InterPro" id="IPR022572">
    <property type="entry name" value="DNA_rep/recomb_RecO_N"/>
</dbReference>
<evidence type="ECO:0000259" key="9">
    <source>
        <dbReference type="Pfam" id="PF11967"/>
    </source>
</evidence>
<dbReference type="GO" id="GO:0006302">
    <property type="term" value="P:double-strand break repair"/>
    <property type="evidence" value="ECO:0007669"/>
    <property type="project" value="TreeGrafter"/>
</dbReference>
<evidence type="ECO:0000256" key="8">
    <source>
        <dbReference type="HAMAP-Rule" id="MF_00201"/>
    </source>
</evidence>
<dbReference type="GO" id="GO:0006310">
    <property type="term" value="P:DNA recombination"/>
    <property type="evidence" value="ECO:0007669"/>
    <property type="project" value="UniProtKB-UniRule"/>
</dbReference>
<protein>
    <recommendedName>
        <fullName evidence="3 8">DNA repair protein RecO</fullName>
    </recommendedName>
    <alternativeName>
        <fullName evidence="7 8">Recombination protein O</fullName>
    </alternativeName>
</protein>